<dbReference type="SMART" id="SM00317">
    <property type="entry name" value="SET"/>
    <property type="match status" value="1"/>
</dbReference>
<dbReference type="Pfam" id="PF00856">
    <property type="entry name" value="SET"/>
    <property type="match status" value="1"/>
</dbReference>
<evidence type="ECO:0000313" key="2">
    <source>
        <dbReference type="EMBL" id="KKR72672.1"/>
    </source>
</evidence>
<dbReference type="PROSITE" id="PS50280">
    <property type="entry name" value="SET"/>
    <property type="match status" value="1"/>
</dbReference>
<dbReference type="InterPro" id="IPR001214">
    <property type="entry name" value="SET_dom"/>
</dbReference>
<sequence length="140" mass="16344">MYLPIKIGLSPTLKIRGIIAVEDICKDQIIERCPILLIEVKQESLIKDTPLNNYIFEWNKEYIAIVLGYGSLYNHSYRPNARYAHNYQDKLTIFRAIKDIKKGEEIFVNYNYVPTSKAKLDLEISSLDKTYNTKRLGKVR</sequence>
<accession>A0A0G0WBS7</accession>
<dbReference type="SUPFAM" id="SSF82199">
    <property type="entry name" value="SET domain"/>
    <property type="match status" value="1"/>
</dbReference>
<dbReference type="InterPro" id="IPR046341">
    <property type="entry name" value="SET_dom_sf"/>
</dbReference>
<reference evidence="2 3" key="1">
    <citation type="journal article" date="2015" name="Nature">
        <title>rRNA introns, odd ribosomes, and small enigmatic genomes across a large radiation of phyla.</title>
        <authorList>
            <person name="Brown C.T."/>
            <person name="Hug L.A."/>
            <person name="Thomas B.C."/>
            <person name="Sharon I."/>
            <person name="Castelle C.J."/>
            <person name="Singh A."/>
            <person name="Wilkins M.J."/>
            <person name="Williams K.H."/>
            <person name="Banfield J.F."/>
        </authorList>
    </citation>
    <scope>NUCLEOTIDE SEQUENCE [LARGE SCALE GENOMIC DNA]</scope>
</reference>
<evidence type="ECO:0000259" key="1">
    <source>
        <dbReference type="PROSITE" id="PS50280"/>
    </source>
</evidence>
<feature type="domain" description="SET" evidence="1">
    <location>
        <begin position="1"/>
        <end position="111"/>
    </location>
</feature>
<comment type="caution">
    <text evidence="2">The sequence shown here is derived from an EMBL/GenBank/DDBJ whole genome shotgun (WGS) entry which is preliminary data.</text>
</comment>
<dbReference type="Gene3D" id="2.170.270.10">
    <property type="entry name" value="SET domain"/>
    <property type="match status" value="1"/>
</dbReference>
<name>A0A0G0WBS7_9BACT</name>
<dbReference type="AlphaFoldDB" id="A0A0G0WBS7"/>
<proteinExistence type="predicted"/>
<evidence type="ECO:0000313" key="3">
    <source>
        <dbReference type="Proteomes" id="UP000034664"/>
    </source>
</evidence>
<organism evidence="2 3">
    <name type="scientific">Candidatus Roizmanbacteria bacterium GW2011_GWB1_40_7</name>
    <dbReference type="NCBI Taxonomy" id="1618482"/>
    <lineage>
        <taxon>Bacteria</taxon>
        <taxon>Candidatus Roizmaniibacteriota</taxon>
    </lineage>
</organism>
<dbReference type="EMBL" id="LBZM01000003">
    <property type="protein sequence ID" value="KKR72672.1"/>
    <property type="molecule type" value="Genomic_DNA"/>
</dbReference>
<dbReference type="Proteomes" id="UP000034664">
    <property type="component" value="Unassembled WGS sequence"/>
</dbReference>
<protein>
    <recommendedName>
        <fullName evidence="1">SET domain-containing protein</fullName>
    </recommendedName>
</protein>
<gene>
    <name evidence="2" type="ORF">UU14_C0003G0035</name>
</gene>